<dbReference type="Proteomes" id="UP000069620">
    <property type="component" value="Unassembled WGS sequence"/>
</dbReference>
<protein>
    <submittedName>
        <fullName evidence="1">Uncharacterized protein</fullName>
    </submittedName>
</protein>
<reference evidence="2" key="2">
    <citation type="submission" date="2016-02" db="EMBL/GenBank/DDBJ databases">
        <title>Draft genome sequence of five rapidly growing Mycobacterium species.</title>
        <authorList>
            <person name="Katahira K."/>
            <person name="Gotou Y."/>
            <person name="Iida K."/>
            <person name="Ogura Y."/>
            <person name="Hayashi T."/>
        </authorList>
    </citation>
    <scope>NUCLEOTIDE SEQUENCE [LARGE SCALE GENOMIC DNA]</scope>
    <source>
        <strain evidence="2">JCM15654</strain>
    </source>
</reference>
<reference evidence="2" key="1">
    <citation type="journal article" date="2016" name="Genome Announc.">
        <title>Draft Genome Sequences of Five Rapidly Growing Mycobacterium Species, M. thermoresistibile, M. fortuitum subsp. acetamidolyticum, M. canariasense, M. brisbanense, and M. novocastrense.</title>
        <authorList>
            <person name="Katahira K."/>
            <person name="Ogura Y."/>
            <person name="Gotoh Y."/>
            <person name="Hayashi T."/>
        </authorList>
    </citation>
    <scope>NUCLEOTIDE SEQUENCE [LARGE SCALE GENOMIC DNA]</scope>
    <source>
        <strain evidence="2">JCM15654</strain>
    </source>
</reference>
<dbReference type="OrthoDB" id="4761871at2"/>
<dbReference type="AlphaFoldDB" id="A0A100W618"/>
<sequence>MGLGRNAPFHEYTERDFIEMIVGPAVIQNNFDDWKAGLLVLENRANPAKAIGARRDYLRGKDNQVHTRHRWRPEPMGQRIPDARACLTPLGRVDNPSHHSQRQ</sequence>
<evidence type="ECO:0000313" key="2">
    <source>
        <dbReference type="Proteomes" id="UP000069620"/>
    </source>
</evidence>
<dbReference type="EMBL" id="BCSX01000054">
    <property type="protein sequence ID" value="GAS92279.1"/>
    <property type="molecule type" value="Genomic_DNA"/>
</dbReference>
<dbReference type="RefSeq" id="WP_131805596.1">
    <property type="nucleotide sequence ID" value="NZ_BCSX01000054.1"/>
</dbReference>
<accession>A0A100W618</accession>
<comment type="caution">
    <text evidence="1">The sequence shown here is derived from an EMBL/GenBank/DDBJ whole genome shotgun (WGS) entry which is preliminary data.</text>
</comment>
<evidence type="ECO:0000313" key="1">
    <source>
        <dbReference type="EMBL" id="GAS92279.1"/>
    </source>
</evidence>
<proteinExistence type="predicted"/>
<name>A0A100W618_9MYCO</name>
<keyword evidence="2" id="KW-1185">Reference proteome</keyword>
<organism evidence="1 2">
    <name type="scientific">Mycolicibacterium brisbanense</name>
    <dbReference type="NCBI Taxonomy" id="146020"/>
    <lineage>
        <taxon>Bacteria</taxon>
        <taxon>Bacillati</taxon>
        <taxon>Actinomycetota</taxon>
        <taxon>Actinomycetes</taxon>
        <taxon>Mycobacteriales</taxon>
        <taxon>Mycobacteriaceae</taxon>
        <taxon>Mycolicibacterium</taxon>
    </lineage>
</organism>
<gene>
    <name evidence="1" type="ORF">RMCB_6375</name>
</gene>